<protein>
    <submittedName>
        <fullName evidence="2">Uncharacterized protein</fullName>
    </submittedName>
</protein>
<feature type="region of interest" description="Disordered" evidence="1">
    <location>
        <begin position="99"/>
        <end position="124"/>
    </location>
</feature>
<gene>
    <name evidence="2" type="ORF">AV530_013671</name>
</gene>
<reference evidence="2 3" key="1">
    <citation type="submission" date="2016-02" db="EMBL/GenBank/DDBJ databases">
        <title>Band-tailed pigeon sequencing and assembly.</title>
        <authorList>
            <person name="Soares A.E."/>
            <person name="Novak B.J."/>
            <person name="Rice E.S."/>
            <person name="O'Connell B."/>
            <person name="Chang D."/>
            <person name="Weber S."/>
            <person name="Shapiro B."/>
        </authorList>
    </citation>
    <scope>NUCLEOTIDE SEQUENCE [LARGE SCALE GENOMIC DNA]</scope>
    <source>
        <strain evidence="2">BTP2013</strain>
        <tissue evidence="2">Blood</tissue>
    </source>
</reference>
<dbReference type="AlphaFoldDB" id="A0A1V4J7C0"/>
<name>A0A1V4J7C0_PATFA</name>
<proteinExistence type="predicted"/>
<keyword evidence="3" id="KW-1185">Reference proteome</keyword>
<feature type="compositionally biased region" description="Basic and acidic residues" evidence="1">
    <location>
        <begin position="115"/>
        <end position="124"/>
    </location>
</feature>
<sequence length="146" mass="16105">MKSFRSYFDGDCTGRQNSVMTELSNIQQDNGCTFQNLTPDMLSHSCLSAWHDVFILHGCCVTFWVFGPTPGRCSVTSPLSDAGTRKPFHGLGHVLVSTETPQQVSHEVGPGRANSPERKRDMSKVSELLDKRIDGFATTGPQFLEP</sequence>
<accession>A0A1V4J7C0</accession>
<organism evidence="2 3">
    <name type="scientific">Patagioenas fasciata monilis</name>
    <dbReference type="NCBI Taxonomy" id="372326"/>
    <lineage>
        <taxon>Eukaryota</taxon>
        <taxon>Metazoa</taxon>
        <taxon>Chordata</taxon>
        <taxon>Craniata</taxon>
        <taxon>Vertebrata</taxon>
        <taxon>Euteleostomi</taxon>
        <taxon>Archelosauria</taxon>
        <taxon>Archosauria</taxon>
        <taxon>Dinosauria</taxon>
        <taxon>Saurischia</taxon>
        <taxon>Theropoda</taxon>
        <taxon>Coelurosauria</taxon>
        <taxon>Aves</taxon>
        <taxon>Neognathae</taxon>
        <taxon>Neoaves</taxon>
        <taxon>Columbimorphae</taxon>
        <taxon>Columbiformes</taxon>
        <taxon>Columbidae</taxon>
        <taxon>Patagioenas</taxon>
    </lineage>
</organism>
<evidence type="ECO:0000313" key="2">
    <source>
        <dbReference type="EMBL" id="OPJ68142.1"/>
    </source>
</evidence>
<evidence type="ECO:0000313" key="3">
    <source>
        <dbReference type="Proteomes" id="UP000190648"/>
    </source>
</evidence>
<dbReference type="EMBL" id="LSYS01008642">
    <property type="protein sequence ID" value="OPJ68142.1"/>
    <property type="molecule type" value="Genomic_DNA"/>
</dbReference>
<comment type="caution">
    <text evidence="2">The sequence shown here is derived from an EMBL/GenBank/DDBJ whole genome shotgun (WGS) entry which is preliminary data.</text>
</comment>
<dbReference type="Proteomes" id="UP000190648">
    <property type="component" value="Unassembled WGS sequence"/>
</dbReference>
<evidence type="ECO:0000256" key="1">
    <source>
        <dbReference type="SAM" id="MobiDB-lite"/>
    </source>
</evidence>